<dbReference type="RefSeq" id="WP_308715744.1">
    <property type="nucleotide sequence ID" value="NZ_JAVHUY010000031.1"/>
</dbReference>
<dbReference type="InterPro" id="IPR019921">
    <property type="entry name" value="Lucif-like_OxRdtase_Rv2161c"/>
</dbReference>
<name>A0ABU0ZN59_9ACTN</name>
<dbReference type="SUPFAM" id="SSF51679">
    <property type="entry name" value="Bacterial luciferase-like"/>
    <property type="match status" value="1"/>
</dbReference>
<keyword evidence="2" id="KW-0288">FMN</keyword>
<keyword evidence="1" id="KW-0285">Flavoprotein</keyword>
<dbReference type="NCBIfam" id="TIGR03619">
    <property type="entry name" value="F420_Rv2161c"/>
    <property type="match status" value="1"/>
</dbReference>
<dbReference type="PANTHER" id="PTHR42847:SF4">
    <property type="entry name" value="ALKANESULFONATE MONOOXYGENASE-RELATED"/>
    <property type="match status" value="1"/>
</dbReference>
<keyword evidence="7" id="KW-1185">Reference proteome</keyword>
<dbReference type="Pfam" id="PF00296">
    <property type="entry name" value="Bac_luciferase"/>
    <property type="match status" value="1"/>
</dbReference>
<evidence type="ECO:0000256" key="4">
    <source>
        <dbReference type="ARBA" id="ARBA00023033"/>
    </source>
</evidence>
<proteinExistence type="predicted"/>
<dbReference type="GO" id="GO:0016491">
    <property type="term" value="F:oxidoreductase activity"/>
    <property type="evidence" value="ECO:0007669"/>
    <property type="project" value="UniProtKB-KW"/>
</dbReference>
<keyword evidence="3 6" id="KW-0560">Oxidoreductase</keyword>
<protein>
    <submittedName>
        <fullName evidence="6">TIGR03619 family F420-dependent LLM class oxidoreductase</fullName>
        <ecNumber evidence="6">1.-.-.-</ecNumber>
    </submittedName>
</protein>
<evidence type="ECO:0000256" key="3">
    <source>
        <dbReference type="ARBA" id="ARBA00023002"/>
    </source>
</evidence>
<keyword evidence="4" id="KW-0503">Monooxygenase</keyword>
<evidence type="ECO:0000259" key="5">
    <source>
        <dbReference type="Pfam" id="PF00296"/>
    </source>
</evidence>
<dbReference type="InterPro" id="IPR011251">
    <property type="entry name" value="Luciferase-like_dom"/>
</dbReference>
<dbReference type="InterPro" id="IPR036661">
    <property type="entry name" value="Luciferase-like_sf"/>
</dbReference>
<gene>
    <name evidence="6" type="ORF">RB614_28485</name>
</gene>
<evidence type="ECO:0000256" key="2">
    <source>
        <dbReference type="ARBA" id="ARBA00022643"/>
    </source>
</evidence>
<accession>A0ABU0ZN59</accession>
<dbReference type="EC" id="1.-.-.-" evidence="6"/>
<dbReference type="Gene3D" id="3.20.20.30">
    <property type="entry name" value="Luciferase-like domain"/>
    <property type="match status" value="1"/>
</dbReference>
<comment type="caution">
    <text evidence="6">The sequence shown here is derived from an EMBL/GenBank/DDBJ whole genome shotgun (WGS) entry which is preliminary data.</text>
</comment>
<evidence type="ECO:0000313" key="7">
    <source>
        <dbReference type="Proteomes" id="UP001230908"/>
    </source>
</evidence>
<dbReference type="EMBL" id="JAVHUY010000031">
    <property type="protein sequence ID" value="MDQ7908473.1"/>
    <property type="molecule type" value="Genomic_DNA"/>
</dbReference>
<dbReference type="Proteomes" id="UP001230908">
    <property type="component" value="Unassembled WGS sequence"/>
</dbReference>
<sequence>MTRLDVPFGLGYALPQVFPDGPIDPALVGRVARAAEEAGFESLWTQQQPIGTAQCLDALTLLGYVAALTERAHLGVSVLLLPLLDPLQLAKATASLDALSGGRLRLGIGLGAPRYYPPSGADAGTRVARLLEALAVLKALWTDDVVSHSGRFFRYDGVSVRPHPVRRPHPPVWFGGRVRAALRRAAVHGDGWMGAGSSSGADFVTHAAVLREELARAGRDPSTFPVSKRVYLAVDDDAARARARLRAWFAHDYGDADLADRVAVWGRRDAVVERLAELVAAGANHLLLNPVVDIAEHVEILRDLVPPSTVDSGGASG</sequence>
<evidence type="ECO:0000313" key="6">
    <source>
        <dbReference type="EMBL" id="MDQ7908473.1"/>
    </source>
</evidence>
<feature type="domain" description="Luciferase-like" evidence="5">
    <location>
        <begin position="24"/>
        <end position="283"/>
    </location>
</feature>
<organism evidence="6 7">
    <name type="scientific">Phytohabitans maris</name>
    <dbReference type="NCBI Taxonomy" id="3071409"/>
    <lineage>
        <taxon>Bacteria</taxon>
        <taxon>Bacillati</taxon>
        <taxon>Actinomycetota</taxon>
        <taxon>Actinomycetes</taxon>
        <taxon>Micromonosporales</taxon>
        <taxon>Micromonosporaceae</taxon>
    </lineage>
</organism>
<reference evidence="6 7" key="1">
    <citation type="submission" date="2023-08" db="EMBL/GenBank/DDBJ databases">
        <title>Phytohabitans sansha sp. nov., isolated from marine sediment.</title>
        <authorList>
            <person name="Zhao Y."/>
            <person name="Yi K."/>
        </authorList>
    </citation>
    <scope>NUCLEOTIDE SEQUENCE [LARGE SCALE GENOMIC DNA]</scope>
    <source>
        <strain evidence="6 7">ZYX-F-186</strain>
    </source>
</reference>
<dbReference type="PANTHER" id="PTHR42847">
    <property type="entry name" value="ALKANESULFONATE MONOOXYGENASE"/>
    <property type="match status" value="1"/>
</dbReference>
<evidence type="ECO:0000256" key="1">
    <source>
        <dbReference type="ARBA" id="ARBA00022630"/>
    </source>
</evidence>
<dbReference type="InterPro" id="IPR050172">
    <property type="entry name" value="SsuD_RutA_monooxygenase"/>
</dbReference>